<dbReference type="Proteomes" id="UP000694569">
    <property type="component" value="Unplaced"/>
</dbReference>
<evidence type="ECO:0000256" key="11">
    <source>
        <dbReference type="ARBA" id="ARBA00024805"/>
    </source>
</evidence>
<reference evidence="14" key="1">
    <citation type="submission" date="2025-08" db="UniProtKB">
        <authorList>
            <consortium name="Ensembl"/>
        </authorList>
    </citation>
    <scope>IDENTIFICATION</scope>
</reference>
<dbReference type="PANTHER" id="PTHR13266:SF1">
    <property type="entry name" value="PROTEASOME INHIBITOR PI31 SUBUNIT"/>
    <property type="match status" value="1"/>
</dbReference>
<dbReference type="Pfam" id="PF11566">
    <property type="entry name" value="PI31_Prot_N"/>
    <property type="match status" value="1"/>
</dbReference>
<dbReference type="AlphaFoldDB" id="A0A8C5PCZ3"/>
<evidence type="ECO:0000256" key="3">
    <source>
        <dbReference type="ARBA" id="ARBA00006405"/>
    </source>
</evidence>
<dbReference type="GO" id="GO:0043161">
    <property type="term" value="P:proteasome-mediated ubiquitin-dependent protein catabolic process"/>
    <property type="evidence" value="ECO:0007669"/>
    <property type="project" value="InterPro"/>
</dbReference>
<dbReference type="GO" id="GO:0070628">
    <property type="term" value="F:proteasome binding"/>
    <property type="evidence" value="ECO:0007669"/>
    <property type="project" value="InterPro"/>
</dbReference>
<evidence type="ECO:0000256" key="2">
    <source>
        <dbReference type="ARBA" id="ARBA00004496"/>
    </source>
</evidence>
<dbReference type="PROSITE" id="PS51257">
    <property type="entry name" value="PROKAR_LIPOPROTEIN"/>
    <property type="match status" value="1"/>
</dbReference>
<dbReference type="OrthoDB" id="68090at2759"/>
<sequence>MEVGRAFVCIHSLFTAPSSGSCLRSGTFRSKSVSARATHRPEVSCNSPVIMGTHGLELLFALESRKFVQPQDPLVCFIHWELISRGWKCLGKGETATDGETESEQMPDGWSDSKELYTLRYRKGSSKILLKALTVDDALFVNVMDIKTEQVYDVTLNMDIIDSAHLQQHDRVYKDLKELRHQLDTELIRPLLDLKEEKKTSLKQQQRPQDYDPLRIPPRRPGPDSTIYPDPSGHFPYGAADLDPLGGRGGGMIMDPFHAGRTRPRPGPPIGLPPGAVPPGARFDPFGPLASGRPGYVFLCFVQFLIHLSTSYASMKYLLVTRHQCFPNLSSGPTIGQILQIALGKCRLNTAITEMQILSPVLQISCKHGLSAGPEDRVGKPCSKSYVGKQVKPNCSKLIMSFGDILLAENV</sequence>
<feature type="domain" description="PI31 proteasome regulator N-terminal" evidence="13">
    <location>
        <begin position="66"/>
        <end position="193"/>
    </location>
</feature>
<dbReference type="Gene3D" id="3.40.1000.30">
    <property type="match status" value="1"/>
</dbReference>
<evidence type="ECO:0000256" key="7">
    <source>
        <dbReference type="ARBA" id="ARBA00022553"/>
    </source>
</evidence>
<dbReference type="Ensembl" id="ENSLLET00000014458.1">
    <property type="protein sequence ID" value="ENSLLEP00000013914.1"/>
    <property type="gene ID" value="ENSLLEG00000008824.1"/>
</dbReference>
<dbReference type="PANTHER" id="PTHR13266">
    <property type="entry name" value="PROTEASOME INHIBITOR"/>
    <property type="match status" value="1"/>
</dbReference>
<evidence type="ECO:0000256" key="12">
    <source>
        <dbReference type="SAM" id="MobiDB-lite"/>
    </source>
</evidence>
<comment type="subcellular location">
    <subcellularLocation>
        <location evidence="2">Cytoplasm</location>
    </subcellularLocation>
    <subcellularLocation>
        <location evidence="1">Endoplasmic reticulum</location>
    </subcellularLocation>
</comment>
<evidence type="ECO:0000256" key="5">
    <source>
        <dbReference type="ARBA" id="ARBA00022481"/>
    </source>
</evidence>
<evidence type="ECO:0000313" key="14">
    <source>
        <dbReference type="Ensembl" id="ENSLLEP00000013914.1"/>
    </source>
</evidence>
<evidence type="ECO:0000259" key="13">
    <source>
        <dbReference type="Pfam" id="PF11566"/>
    </source>
</evidence>
<dbReference type="InterPro" id="IPR045128">
    <property type="entry name" value="PI31-like"/>
</dbReference>
<name>A0A8C5PCZ3_9ANUR</name>
<organism evidence="14 15">
    <name type="scientific">Leptobrachium leishanense</name>
    <name type="common">Leishan spiny toad</name>
    <dbReference type="NCBI Taxonomy" id="445787"/>
    <lineage>
        <taxon>Eukaryota</taxon>
        <taxon>Metazoa</taxon>
        <taxon>Chordata</taxon>
        <taxon>Craniata</taxon>
        <taxon>Vertebrata</taxon>
        <taxon>Euteleostomi</taxon>
        <taxon>Amphibia</taxon>
        <taxon>Batrachia</taxon>
        <taxon>Anura</taxon>
        <taxon>Pelobatoidea</taxon>
        <taxon>Megophryidae</taxon>
        <taxon>Leptobrachium</taxon>
    </lineage>
</organism>
<dbReference type="FunFam" id="3.40.1000.30:FF:000002">
    <property type="entry name" value="Proteasome inhibitor PI31 subunit"/>
    <property type="match status" value="1"/>
</dbReference>
<evidence type="ECO:0000256" key="8">
    <source>
        <dbReference type="ARBA" id="ARBA00022824"/>
    </source>
</evidence>
<keyword evidence="10" id="KW-0007">Acetylation</keyword>
<dbReference type="GO" id="GO:0000502">
    <property type="term" value="C:proteasome complex"/>
    <property type="evidence" value="ECO:0007669"/>
    <property type="project" value="UniProtKB-KW"/>
</dbReference>
<dbReference type="InterPro" id="IPR021625">
    <property type="entry name" value="PI31_Prot_N"/>
</dbReference>
<keyword evidence="15" id="KW-1185">Reference proteome</keyword>
<comment type="similarity">
    <text evidence="3">Belongs to the proteasome inhibitor PI31 family.</text>
</comment>
<evidence type="ECO:0000256" key="4">
    <source>
        <dbReference type="ARBA" id="ARBA00015575"/>
    </source>
</evidence>
<evidence type="ECO:0000256" key="9">
    <source>
        <dbReference type="ARBA" id="ARBA00022942"/>
    </source>
</evidence>
<accession>A0A8C5PCZ3</accession>
<evidence type="ECO:0000256" key="1">
    <source>
        <dbReference type="ARBA" id="ARBA00004240"/>
    </source>
</evidence>
<gene>
    <name evidence="14" type="primary">PSMF1</name>
</gene>
<keyword evidence="9" id="KW-0647">Proteasome</keyword>
<keyword evidence="6" id="KW-0963">Cytoplasm</keyword>
<feature type="region of interest" description="Disordered" evidence="12">
    <location>
        <begin position="198"/>
        <end position="233"/>
    </location>
</feature>
<dbReference type="GO" id="GO:0005783">
    <property type="term" value="C:endoplasmic reticulum"/>
    <property type="evidence" value="ECO:0007669"/>
    <property type="project" value="UniProtKB-SubCell"/>
</dbReference>
<comment type="function">
    <text evidence="11">Plays an important role in control of proteasome function. Inhibits the hydrolysis of protein and peptide substrates by the 20S proteasome. Also inhibits the activation of the proteasome by the proteasome regulatory proteins PA700 and PA28.</text>
</comment>
<dbReference type="GO" id="GO:0004866">
    <property type="term" value="F:endopeptidase inhibitor activity"/>
    <property type="evidence" value="ECO:0007669"/>
    <property type="project" value="InterPro"/>
</dbReference>
<evidence type="ECO:0000256" key="10">
    <source>
        <dbReference type="ARBA" id="ARBA00022990"/>
    </source>
</evidence>
<evidence type="ECO:0000313" key="15">
    <source>
        <dbReference type="Proteomes" id="UP000694569"/>
    </source>
</evidence>
<dbReference type="GeneTree" id="ENSGT00390000012257"/>
<proteinExistence type="inferred from homology"/>
<evidence type="ECO:0000256" key="6">
    <source>
        <dbReference type="ARBA" id="ARBA00022490"/>
    </source>
</evidence>
<keyword evidence="7" id="KW-0597">Phosphoprotein</keyword>
<protein>
    <recommendedName>
        <fullName evidence="4">Proteasome inhibitor PI31 subunit</fullName>
    </recommendedName>
</protein>
<keyword evidence="5" id="KW-0488">Methylation</keyword>
<reference evidence="14" key="2">
    <citation type="submission" date="2025-09" db="UniProtKB">
        <authorList>
            <consortium name="Ensembl"/>
        </authorList>
    </citation>
    <scope>IDENTIFICATION</scope>
</reference>
<keyword evidence="8" id="KW-0256">Endoplasmic reticulum</keyword>